<comment type="function">
    <text evidence="6">Toxic component of a toxin-antitoxin (TA) system. An RNase.</text>
</comment>
<dbReference type="InterPro" id="IPR029060">
    <property type="entry name" value="PIN-like_dom_sf"/>
</dbReference>
<evidence type="ECO:0000256" key="1">
    <source>
        <dbReference type="ARBA" id="ARBA00022649"/>
    </source>
</evidence>
<evidence type="ECO:0000256" key="2">
    <source>
        <dbReference type="ARBA" id="ARBA00022722"/>
    </source>
</evidence>
<evidence type="ECO:0000259" key="7">
    <source>
        <dbReference type="Pfam" id="PF01850"/>
    </source>
</evidence>
<keyword evidence="6" id="KW-0800">Toxin</keyword>
<dbReference type="Gene3D" id="3.40.50.1010">
    <property type="entry name" value="5'-nuclease"/>
    <property type="match status" value="1"/>
</dbReference>
<dbReference type="EMBL" id="BOOA01000063">
    <property type="protein sequence ID" value="GIH27772.1"/>
    <property type="molecule type" value="Genomic_DNA"/>
</dbReference>
<comment type="cofactor">
    <cofactor evidence="6">
        <name>Mg(2+)</name>
        <dbReference type="ChEBI" id="CHEBI:18420"/>
    </cofactor>
</comment>
<keyword evidence="1 6" id="KW-1277">Toxin-antitoxin system</keyword>
<comment type="caution">
    <text evidence="8">The sequence shown here is derived from an EMBL/GenBank/DDBJ whole genome shotgun (WGS) entry which is preliminary data.</text>
</comment>
<evidence type="ECO:0000256" key="4">
    <source>
        <dbReference type="ARBA" id="ARBA00022801"/>
    </source>
</evidence>
<keyword evidence="5 6" id="KW-0460">Magnesium</keyword>
<dbReference type="Pfam" id="PF01850">
    <property type="entry name" value="PIN"/>
    <property type="match status" value="1"/>
</dbReference>
<dbReference type="InterPro" id="IPR022907">
    <property type="entry name" value="VapC_family"/>
</dbReference>
<evidence type="ECO:0000313" key="9">
    <source>
        <dbReference type="Proteomes" id="UP000640052"/>
    </source>
</evidence>
<gene>
    <name evidence="6" type="primary">vapC</name>
    <name evidence="8" type="ORF">Aph01nite_60820</name>
</gene>
<keyword evidence="2 6" id="KW-0540">Nuclease</keyword>
<dbReference type="EC" id="3.1.-.-" evidence="6"/>
<dbReference type="CDD" id="cd09854">
    <property type="entry name" value="PIN_VapC-like"/>
    <property type="match status" value="1"/>
</dbReference>
<dbReference type="GO" id="GO:0090729">
    <property type="term" value="F:toxin activity"/>
    <property type="evidence" value="ECO:0007669"/>
    <property type="project" value="UniProtKB-KW"/>
</dbReference>
<accession>A0A919QF32</accession>
<dbReference type="GO" id="GO:0004540">
    <property type="term" value="F:RNA nuclease activity"/>
    <property type="evidence" value="ECO:0007669"/>
    <property type="project" value="InterPro"/>
</dbReference>
<reference evidence="8" key="1">
    <citation type="submission" date="2021-01" db="EMBL/GenBank/DDBJ databases">
        <title>Whole genome shotgun sequence of Acrocarpospora phusangensis NBRC 108782.</title>
        <authorList>
            <person name="Komaki H."/>
            <person name="Tamura T."/>
        </authorList>
    </citation>
    <scope>NUCLEOTIDE SEQUENCE</scope>
    <source>
        <strain evidence="8">NBRC 108782</strain>
    </source>
</reference>
<evidence type="ECO:0000256" key="5">
    <source>
        <dbReference type="ARBA" id="ARBA00022842"/>
    </source>
</evidence>
<organism evidence="8 9">
    <name type="scientific">Acrocarpospora phusangensis</name>
    <dbReference type="NCBI Taxonomy" id="1070424"/>
    <lineage>
        <taxon>Bacteria</taxon>
        <taxon>Bacillati</taxon>
        <taxon>Actinomycetota</taxon>
        <taxon>Actinomycetes</taxon>
        <taxon>Streptosporangiales</taxon>
        <taxon>Streptosporangiaceae</taxon>
        <taxon>Acrocarpospora</taxon>
    </lineage>
</organism>
<keyword evidence="9" id="KW-1185">Reference proteome</keyword>
<dbReference type="RefSeq" id="WP_204044418.1">
    <property type="nucleotide sequence ID" value="NZ_BOOA01000063.1"/>
</dbReference>
<proteinExistence type="inferred from homology"/>
<dbReference type="GO" id="GO:0000287">
    <property type="term" value="F:magnesium ion binding"/>
    <property type="evidence" value="ECO:0007669"/>
    <property type="project" value="UniProtKB-UniRule"/>
</dbReference>
<comment type="similarity">
    <text evidence="6">Belongs to the PINc/VapC protein family.</text>
</comment>
<dbReference type="Proteomes" id="UP000640052">
    <property type="component" value="Unassembled WGS sequence"/>
</dbReference>
<dbReference type="SUPFAM" id="SSF88723">
    <property type="entry name" value="PIN domain-like"/>
    <property type="match status" value="1"/>
</dbReference>
<feature type="binding site" evidence="6">
    <location>
        <position position="106"/>
    </location>
    <ligand>
        <name>Mg(2+)</name>
        <dbReference type="ChEBI" id="CHEBI:18420"/>
    </ligand>
</feature>
<dbReference type="GO" id="GO:0016787">
    <property type="term" value="F:hydrolase activity"/>
    <property type="evidence" value="ECO:0007669"/>
    <property type="project" value="UniProtKB-KW"/>
</dbReference>
<feature type="domain" description="PIN" evidence="7">
    <location>
        <begin position="10"/>
        <end position="128"/>
    </location>
</feature>
<feature type="binding site" evidence="6">
    <location>
        <position position="13"/>
    </location>
    <ligand>
        <name>Mg(2+)</name>
        <dbReference type="ChEBI" id="CHEBI:18420"/>
    </ligand>
</feature>
<keyword evidence="3 6" id="KW-0479">Metal-binding</keyword>
<evidence type="ECO:0000256" key="6">
    <source>
        <dbReference type="HAMAP-Rule" id="MF_00265"/>
    </source>
</evidence>
<name>A0A919QF32_9ACTN</name>
<keyword evidence="4 6" id="KW-0378">Hydrolase</keyword>
<dbReference type="HAMAP" id="MF_00265">
    <property type="entry name" value="VapC_Nob1"/>
    <property type="match status" value="1"/>
</dbReference>
<evidence type="ECO:0000256" key="3">
    <source>
        <dbReference type="ARBA" id="ARBA00022723"/>
    </source>
</evidence>
<sequence length="153" mass="16750">MTPPNTPSSIYFDSNALIYVLTAGPGHEHVVEALELVRAGRLRGYISPLSYTEVRGFSNTEPYPPDRDRAALALLDSPSLVQVEFSRFVALEARRIAYTYGLKNPDAIHVASAVVAEAEVLFTSDKQLVGKGRVDGVWIAEPYELGDPKLFGN</sequence>
<dbReference type="InterPro" id="IPR002716">
    <property type="entry name" value="PIN_dom"/>
</dbReference>
<evidence type="ECO:0000313" key="8">
    <source>
        <dbReference type="EMBL" id="GIH27772.1"/>
    </source>
</evidence>
<dbReference type="AlphaFoldDB" id="A0A919QF32"/>
<protein>
    <recommendedName>
        <fullName evidence="6">Ribonuclease VapC</fullName>
        <shortName evidence="6">RNase VapC</shortName>
        <ecNumber evidence="6">3.1.-.-</ecNumber>
    </recommendedName>
    <alternativeName>
        <fullName evidence="6">Toxin VapC</fullName>
    </alternativeName>
</protein>